<dbReference type="EC" id="2.6.1.42" evidence="16"/>
<comment type="catalytic activity">
    <reaction evidence="11 16">
        <text>L-valine + 2-oxoglutarate = 3-methyl-2-oxobutanoate + L-glutamate</text>
        <dbReference type="Rhea" id="RHEA:24813"/>
        <dbReference type="ChEBI" id="CHEBI:11851"/>
        <dbReference type="ChEBI" id="CHEBI:16810"/>
        <dbReference type="ChEBI" id="CHEBI:29985"/>
        <dbReference type="ChEBI" id="CHEBI:57762"/>
        <dbReference type="EC" id="2.6.1.42"/>
    </reaction>
</comment>
<evidence type="ECO:0000313" key="18">
    <source>
        <dbReference type="Proteomes" id="UP000749311"/>
    </source>
</evidence>
<keyword evidence="6 16" id="KW-0032">Aminotransferase</keyword>
<keyword evidence="7 16" id="KW-0028">Amino-acid biosynthesis</keyword>
<keyword evidence="9 15" id="KW-0663">Pyridoxal phosphate</keyword>
<dbReference type="Gene3D" id="3.20.10.10">
    <property type="entry name" value="D-amino Acid Aminotransferase, subunit A, domain 2"/>
    <property type="match status" value="1"/>
</dbReference>
<dbReference type="InterPro" id="IPR033939">
    <property type="entry name" value="BCAT_family"/>
</dbReference>
<keyword evidence="8 16" id="KW-0808">Transferase</keyword>
<comment type="pathway">
    <text evidence="3">Amino-acid biosynthesis; L-valine biosynthesis; L-valine from pyruvate: step 4/4.</text>
</comment>
<dbReference type="GO" id="GO:0004084">
    <property type="term" value="F:branched-chain-amino-acid transaminase activity"/>
    <property type="evidence" value="ECO:0007669"/>
    <property type="project" value="UniProtKB-EC"/>
</dbReference>
<dbReference type="Gene3D" id="3.30.470.10">
    <property type="match status" value="1"/>
</dbReference>
<comment type="similarity">
    <text evidence="5 14">Belongs to the class-IV pyridoxal-phosphate-dependent aminotransferase family.</text>
</comment>
<dbReference type="PIRSF" id="PIRSF006468">
    <property type="entry name" value="BCAT1"/>
    <property type="match status" value="1"/>
</dbReference>
<comment type="pathway">
    <text evidence="4">Amino-acid biosynthesis; L-leucine biosynthesis; L-leucine from 3-methyl-2-oxobutanoate: step 4/4.</text>
</comment>
<dbReference type="InterPro" id="IPR043131">
    <property type="entry name" value="BCAT-like_N"/>
</dbReference>
<evidence type="ECO:0000256" key="10">
    <source>
        <dbReference type="ARBA" id="ARBA00023304"/>
    </source>
</evidence>
<comment type="cofactor">
    <cofactor evidence="1 15">
        <name>pyridoxal 5'-phosphate</name>
        <dbReference type="ChEBI" id="CHEBI:597326"/>
    </cofactor>
</comment>
<evidence type="ECO:0000256" key="2">
    <source>
        <dbReference type="ARBA" id="ARBA00004824"/>
    </source>
</evidence>
<keyword evidence="18" id="KW-1185">Reference proteome</keyword>
<evidence type="ECO:0000256" key="6">
    <source>
        <dbReference type="ARBA" id="ARBA00022576"/>
    </source>
</evidence>
<accession>A0ABX0SIB4</accession>
<dbReference type="InterPro" id="IPR005786">
    <property type="entry name" value="B_amino_transII"/>
</dbReference>
<comment type="catalytic activity">
    <reaction evidence="12 16">
        <text>L-isoleucine + 2-oxoglutarate = (S)-3-methyl-2-oxopentanoate + L-glutamate</text>
        <dbReference type="Rhea" id="RHEA:24801"/>
        <dbReference type="ChEBI" id="CHEBI:16810"/>
        <dbReference type="ChEBI" id="CHEBI:29985"/>
        <dbReference type="ChEBI" id="CHEBI:35146"/>
        <dbReference type="ChEBI" id="CHEBI:58045"/>
        <dbReference type="EC" id="2.6.1.42"/>
    </reaction>
</comment>
<dbReference type="InterPro" id="IPR036038">
    <property type="entry name" value="Aminotransferase-like"/>
</dbReference>
<dbReference type="InterPro" id="IPR001544">
    <property type="entry name" value="Aminotrans_IV"/>
</dbReference>
<evidence type="ECO:0000313" key="17">
    <source>
        <dbReference type="EMBL" id="NIH58142.1"/>
    </source>
</evidence>
<evidence type="ECO:0000256" key="14">
    <source>
        <dbReference type="RuleBase" id="RU004106"/>
    </source>
</evidence>
<evidence type="ECO:0000256" key="12">
    <source>
        <dbReference type="ARBA" id="ARBA00048798"/>
    </source>
</evidence>
<sequence length="358" mass="38557">MAQFTVDSDVVRTSPDQIATALADPGFGRYFVDHIARAVWNPDEGWHGRRLIGAGPIPMHPGLAALHYGQEIFEGLKAYRHPDGSVWLFRPELNARRFASSAERMAMPQLPVDDFLDSVHQVVSLNKDWVPAGQGEQSLYVRPFMFGSETLIGVRTAQEHTYMCLASPAGPYYADPLTLWVTPNFSRSMVGGTGMAKCGGNYASAMAAEVEAHAQGCGQVLWLDSATRTLVEEGGTMNFFVVTADDELLTPALTGTILAGITRDSLLQLASSHGLTPVERPLELTELLDGIRSGHITEALACGTAAVISPVVGLKSPDFELTIGDGTPGPRTLELRSHLTGIQFGTLPDAFGWLRPVA</sequence>
<evidence type="ECO:0000256" key="11">
    <source>
        <dbReference type="ARBA" id="ARBA00048212"/>
    </source>
</evidence>
<dbReference type="NCBIfam" id="NF009897">
    <property type="entry name" value="PRK13357.1"/>
    <property type="match status" value="1"/>
</dbReference>
<evidence type="ECO:0000256" key="15">
    <source>
        <dbReference type="RuleBase" id="RU004516"/>
    </source>
</evidence>
<dbReference type="PANTHER" id="PTHR11825">
    <property type="entry name" value="SUBGROUP IIII AMINOTRANSFERASE"/>
    <property type="match status" value="1"/>
</dbReference>
<comment type="pathway">
    <text evidence="2">Amino-acid biosynthesis; L-isoleucine biosynthesis; L-isoleucine from 2-oxobutanoate: step 4/4.</text>
</comment>
<comment type="caution">
    <text evidence="17">The sequence shown here is derived from an EMBL/GenBank/DDBJ whole genome shotgun (WGS) entry which is preliminary data.</text>
</comment>
<dbReference type="RefSeq" id="WP_167169927.1">
    <property type="nucleotide sequence ID" value="NZ_BAAAOO010000006.1"/>
</dbReference>
<evidence type="ECO:0000256" key="3">
    <source>
        <dbReference type="ARBA" id="ARBA00004931"/>
    </source>
</evidence>
<protein>
    <recommendedName>
        <fullName evidence="16">Branched-chain-amino-acid aminotransferase</fullName>
        <ecNumber evidence="16">2.6.1.42</ecNumber>
    </recommendedName>
</protein>
<dbReference type="CDD" id="cd01557">
    <property type="entry name" value="BCAT_beta_family"/>
    <property type="match status" value="1"/>
</dbReference>
<dbReference type="PROSITE" id="PS00770">
    <property type="entry name" value="AA_TRANSFER_CLASS_4"/>
    <property type="match status" value="1"/>
</dbReference>
<proteinExistence type="inferred from homology"/>
<dbReference type="InterPro" id="IPR043132">
    <property type="entry name" value="BCAT-like_C"/>
</dbReference>
<gene>
    <name evidence="17" type="ORF">FB473_002834</name>
</gene>
<evidence type="ECO:0000256" key="4">
    <source>
        <dbReference type="ARBA" id="ARBA00005072"/>
    </source>
</evidence>
<evidence type="ECO:0000256" key="1">
    <source>
        <dbReference type="ARBA" id="ARBA00001933"/>
    </source>
</evidence>
<dbReference type="Pfam" id="PF01063">
    <property type="entry name" value="Aminotran_4"/>
    <property type="match status" value="1"/>
</dbReference>
<dbReference type="InterPro" id="IPR018300">
    <property type="entry name" value="Aminotrans_IV_CS"/>
</dbReference>
<dbReference type="EMBL" id="JAAMOZ010000002">
    <property type="protein sequence ID" value="NIH58142.1"/>
    <property type="molecule type" value="Genomic_DNA"/>
</dbReference>
<keyword evidence="10 16" id="KW-0100">Branched-chain amino acid biosynthesis</keyword>
<comment type="catalytic activity">
    <reaction evidence="13 16">
        <text>L-leucine + 2-oxoglutarate = 4-methyl-2-oxopentanoate + L-glutamate</text>
        <dbReference type="Rhea" id="RHEA:18321"/>
        <dbReference type="ChEBI" id="CHEBI:16810"/>
        <dbReference type="ChEBI" id="CHEBI:17865"/>
        <dbReference type="ChEBI" id="CHEBI:29985"/>
        <dbReference type="ChEBI" id="CHEBI:57427"/>
        <dbReference type="EC" id="2.6.1.42"/>
    </reaction>
</comment>
<dbReference type="NCBIfam" id="TIGR01123">
    <property type="entry name" value="ilvE_II"/>
    <property type="match status" value="1"/>
</dbReference>
<evidence type="ECO:0000256" key="5">
    <source>
        <dbReference type="ARBA" id="ARBA00009320"/>
    </source>
</evidence>
<dbReference type="SUPFAM" id="SSF56752">
    <property type="entry name" value="D-aminoacid aminotransferase-like PLP-dependent enzymes"/>
    <property type="match status" value="1"/>
</dbReference>
<evidence type="ECO:0000256" key="7">
    <source>
        <dbReference type="ARBA" id="ARBA00022605"/>
    </source>
</evidence>
<dbReference type="PANTHER" id="PTHR11825:SF44">
    <property type="entry name" value="BRANCHED-CHAIN-AMINO-ACID AMINOTRANSFERASE"/>
    <property type="match status" value="1"/>
</dbReference>
<name>A0ABX0SIB4_9ACTN</name>
<evidence type="ECO:0000256" key="13">
    <source>
        <dbReference type="ARBA" id="ARBA00049229"/>
    </source>
</evidence>
<dbReference type="Proteomes" id="UP000749311">
    <property type="component" value="Unassembled WGS sequence"/>
</dbReference>
<evidence type="ECO:0000256" key="8">
    <source>
        <dbReference type="ARBA" id="ARBA00022679"/>
    </source>
</evidence>
<organism evidence="17 18">
    <name type="scientific">Brooklawnia cerclae</name>
    <dbReference type="NCBI Taxonomy" id="349934"/>
    <lineage>
        <taxon>Bacteria</taxon>
        <taxon>Bacillati</taxon>
        <taxon>Actinomycetota</taxon>
        <taxon>Actinomycetes</taxon>
        <taxon>Propionibacteriales</taxon>
        <taxon>Propionibacteriaceae</taxon>
        <taxon>Brooklawnia</taxon>
    </lineage>
</organism>
<evidence type="ECO:0000256" key="9">
    <source>
        <dbReference type="ARBA" id="ARBA00022898"/>
    </source>
</evidence>
<evidence type="ECO:0000256" key="16">
    <source>
        <dbReference type="RuleBase" id="RU004517"/>
    </source>
</evidence>
<reference evidence="17 18" key="1">
    <citation type="submission" date="2020-02" db="EMBL/GenBank/DDBJ databases">
        <title>Sequencing the genomes of 1000 actinobacteria strains.</title>
        <authorList>
            <person name="Klenk H.-P."/>
        </authorList>
    </citation>
    <scope>NUCLEOTIDE SEQUENCE [LARGE SCALE GENOMIC DNA]</scope>
    <source>
        <strain evidence="17 18">DSM 19609</strain>
    </source>
</reference>